<proteinExistence type="predicted"/>
<dbReference type="Gene3D" id="1.20.5.490">
    <property type="entry name" value="Single helix bin"/>
    <property type="match status" value="1"/>
</dbReference>
<keyword evidence="3" id="KW-0906">Nuclear pore complex</keyword>
<feature type="compositionally biased region" description="Low complexity" evidence="6">
    <location>
        <begin position="104"/>
        <end position="114"/>
    </location>
</feature>
<feature type="domain" description="Nucleoporin Nup54 alpha-helical" evidence="7">
    <location>
        <begin position="308"/>
        <end position="444"/>
    </location>
</feature>
<feature type="compositionally biased region" description="Polar residues" evidence="6">
    <location>
        <begin position="23"/>
        <end position="36"/>
    </location>
</feature>
<keyword evidence="4" id="KW-0539">Nucleus</keyword>
<evidence type="ECO:0000313" key="9">
    <source>
        <dbReference type="Proteomes" id="UP001357485"/>
    </source>
</evidence>
<keyword evidence="3" id="KW-0653">Protein transport</keyword>
<gene>
    <name evidence="8" type="primary">NUP57</name>
    <name evidence="8" type="ORF">LTR16_002586</name>
</gene>
<dbReference type="InterPro" id="IPR025712">
    <property type="entry name" value="Nup54_alpha-helical_dom"/>
</dbReference>
<keyword evidence="3" id="KW-0509">mRNA transport</keyword>
<feature type="compositionally biased region" description="Polar residues" evidence="6">
    <location>
        <begin position="196"/>
        <end position="209"/>
    </location>
</feature>
<feature type="compositionally biased region" description="Polar residues" evidence="6">
    <location>
        <begin position="168"/>
        <end position="189"/>
    </location>
</feature>
<keyword evidence="2" id="KW-0813">Transport</keyword>
<feature type="compositionally biased region" description="Polar residues" evidence="6">
    <location>
        <begin position="45"/>
        <end position="65"/>
    </location>
</feature>
<dbReference type="Gene3D" id="1.20.5.3600">
    <property type="match status" value="1"/>
</dbReference>
<feature type="coiled-coil region" evidence="5">
    <location>
        <begin position="484"/>
        <end position="511"/>
    </location>
</feature>
<dbReference type="EMBL" id="JAVRRA010024829">
    <property type="protein sequence ID" value="KAK5128585.1"/>
    <property type="molecule type" value="Genomic_DNA"/>
</dbReference>
<dbReference type="Pfam" id="PF13874">
    <property type="entry name" value="Nup54"/>
    <property type="match status" value="1"/>
</dbReference>
<keyword evidence="5" id="KW-0175">Coiled coil</keyword>
<evidence type="ECO:0000256" key="5">
    <source>
        <dbReference type="SAM" id="Coils"/>
    </source>
</evidence>
<evidence type="ECO:0000256" key="3">
    <source>
        <dbReference type="ARBA" id="ARBA00023132"/>
    </source>
</evidence>
<evidence type="ECO:0000256" key="2">
    <source>
        <dbReference type="ARBA" id="ARBA00022448"/>
    </source>
</evidence>
<comment type="caution">
    <text evidence="8">The sequence shown here is derived from an EMBL/GenBank/DDBJ whole genome shotgun (WGS) entry which is preliminary data.</text>
</comment>
<evidence type="ECO:0000313" key="8">
    <source>
        <dbReference type="EMBL" id="KAK5128585.1"/>
    </source>
</evidence>
<protein>
    <submittedName>
        <fullName evidence="8">Nucleoporin nup57</fullName>
    </submittedName>
</protein>
<dbReference type="Pfam" id="PF18570">
    <property type="entry name" value="Nup54_57_C"/>
    <property type="match status" value="1"/>
</dbReference>
<accession>A0ABR0KUK3</accession>
<organism evidence="8 9">
    <name type="scientific">Cryomyces antarcticus</name>
    <dbReference type="NCBI Taxonomy" id="329879"/>
    <lineage>
        <taxon>Eukaryota</taxon>
        <taxon>Fungi</taxon>
        <taxon>Dikarya</taxon>
        <taxon>Ascomycota</taxon>
        <taxon>Pezizomycotina</taxon>
        <taxon>Dothideomycetes</taxon>
        <taxon>Dothideomycetes incertae sedis</taxon>
        <taxon>Cryomyces</taxon>
    </lineage>
</organism>
<feature type="compositionally biased region" description="Low complexity" evidence="6">
    <location>
        <begin position="210"/>
        <end position="219"/>
    </location>
</feature>
<keyword evidence="9" id="KW-1185">Reference proteome</keyword>
<dbReference type="Proteomes" id="UP001357485">
    <property type="component" value="Unassembled WGS sequence"/>
</dbReference>
<feature type="compositionally biased region" description="Polar residues" evidence="6">
    <location>
        <begin position="120"/>
        <end position="151"/>
    </location>
</feature>
<dbReference type="PANTHER" id="PTHR13000">
    <property type="entry name" value="NUCLEOPORIN P54"/>
    <property type="match status" value="1"/>
</dbReference>
<dbReference type="PANTHER" id="PTHR13000:SF0">
    <property type="entry name" value="NUCLEOPORIN P54"/>
    <property type="match status" value="1"/>
</dbReference>
<evidence type="ECO:0000256" key="1">
    <source>
        <dbReference type="ARBA" id="ARBA00004567"/>
    </source>
</evidence>
<dbReference type="Pfam" id="PF13634">
    <property type="entry name" value="Nucleoporin_FG"/>
    <property type="match status" value="1"/>
</dbReference>
<sequence>MSVFGATLNPPPQQQQQTPSPFASLNANNNTQQSKPSLFAGFGGNTSTSPFGSLSANNNAQQSKPSPFAGFGNNTSTSPFGSLSANNNTQQSKPSLFAGFGNNTSTSQPQQQSTGLFGSVGQQNQQSTTPGLFGAPTQQPQQSTGLFGASTQQPQQQQGSGLFGASAPQPQQSTGLFGASTQQPQQTSGLFGAPAQQAQQNTGLFGSSLQPQQNQQQQQGLFGASTQNQQPLGNSFLGGSQQQQQQQPLQQSRLGWNPGSIVSPREKSIPEQMELLLRKWSPETPDCLFQHYFYNNVPPERVPYYTPGPQEDPAKWEEALSKKPAEGSIPVLGKGFAQIGHRLGQQVQAVTALQMRLHEINNSLSAMMQNHSLVIGVRMAAAGRRHRALSQRCLALATKVQVLRNRGYAMDGAEEALKKKLHLLERAACDPLFAGREQEIWARMVGINERARLLQEESERLGKGVSTGANGQPVIDEVVVQKILNDYESQLAHLSKELEQIGKEYEEWSAVTKPADSGR</sequence>
<evidence type="ECO:0000256" key="6">
    <source>
        <dbReference type="SAM" id="MobiDB-lite"/>
    </source>
</evidence>
<keyword evidence="3" id="KW-0811">Translocation</keyword>
<dbReference type="InterPro" id="IPR024864">
    <property type="entry name" value="Nup54/Nup57/Nup44"/>
</dbReference>
<name>A0ABR0KUK3_9PEZI</name>
<dbReference type="InterPro" id="IPR025574">
    <property type="entry name" value="Nucleoporin_FG_rpt"/>
</dbReference>
<comment type="subcellular location">
    <subcellularLocation>
        <location evidence="1">Nucleus</location>
        <location evidence="1">Nuclear pore complex</location>
    </subcellularLocation>
</comment>
<feature type="compositionally biased region" description="Polar residues" evidence="6">
    <location>
        <begin position="224"/>
        <end position="240"/>
    </location>
</feature>
<reference evidence="8 9" key="1">
    <citation type="submission" date="2023-08" db="EMBL/GenBank/DDBJ databases">
        <title>Black Yeasts Isolated from many extreme environments.</title>
        <authorList>
            <person name="Coleine C."/>
            <person name="Stajich J.E."/>
            <person name="Selbmann L."/>
        </authorList>
    </citation>
    <scope>NUCLEOTIDE SEQUENCE [LARGE SCALE GENOMIC DNA]</scope>
    <source>
        <strain evidence="8 9">CCFEE 536</strain>
    </source>
</reference>
<evidence type="ECO:0000259" key="7">
    <source>
        <dbReference type="Pfam" id="PF13874"/>
    </source>
</evidence>
<evidence type="ECO:0000256" key="4">
    <source>
        <dbReference type="ARBA" id="ARBA00023242"/>
    </source>
</evidence>
<feature type="region of interest" description="Disordered" evidence="6">
    <location>
        <begin position="1"/>
        <end position="264"/>
    </location>
</feature>
<feature type="compositionally biased region" description="Polar residues" evidence="6">
    <location>
        <begin position="72"/>
        <end position="94"/>
    </location>
</feature>
<feature type="compositionally biased region" description="Low complexity" evidence="6">
    <location>
        <begin position="241"/>
        <end position="251"/>
    </location>
</feature>